<dbReference type="InterPro" id="IPR004136">
    <property type="entry name" value="NMO"/>
</dbReference>
<dbReference type="Proteomes" id="UP000823485">
    <property type="component" value="Unassembled WGS sequence"/>
</dbReference>
<organism evidence="12 13">
    <name type="scientific">Siminovitchia thermophila</name>
    <dbReference type="NCBI Taxonomy" id="1245522"/>
    <lineage>
        <taxon>Bacteria</taxon>
        <taxon>Bacillati</taxon>
        <taxon>Bacillota</taxon>
        <taxon>Bacilli</taxon>
        <taxon>Bacillales</taxon>
        <taxon>Bacillaceae</taxon>
        <taxon>Siminovitchia</taxon>
    </lineage>
</organism>
<evidence type="ECO:0000256" key="8">
    <source>
        <dbReference type="ARBA" id="ARBA00023002"/>
    </source>
</evidence>
<evidence type="ECO:0000256" key="9">
    <source>
        <dbReference type="ARBA" id="ARBA00023033"/>
    </source>
</evidence>
<comment type="cofactor">
    <cofactor evidence="1">
        <name>FMN</name>
        <dbReference type="ChEBI" id="CHEBI:58210"/>
    </cofactor>
</comment>
<reference evidence="12 13" key="1">
    <citation type="submission" date="2021-01" db="EMBL/GenBank/DDBJ databases">
        <title>Genomic Encyclopedia of Type Strains, Phase IV (KMG-IV): sequencing the most valuable type-strain genomes for metagenomic binning, comparative biology and taxonomic classification.</title>
        <authorList>
            <person name="Goeker M."/>
        </authorList>
    </citation>
    <scope>NUCLEOTIDE SEQUENCE [LARGE SCALE GENOMIC DNA]</scope>
    <source>
        <strain evidence="12 13">DSM 105453</strain>
    </source>
</reference>
<proteinExistence type="inferred from homology"/>
<evidence type="ECO:0000256" key="5">
    <source>
        <dbReference type="ARBA" id="ARBA00022575"/>
    </source>
</evidence>
<evidence type="ECO:0000256" key="4">
    <source>
        <dbReference type="ARBA" id="ARBA00013457"/>
    </source>
</evidence>
<protein>
    <recommendedName>
        <fullName evidence="4">Probable nitronate monooxygenase</fullName>
    </recommendedName>
    <alternativeName>
        <fullName evidence="10">Propionate 3-nitronate monooxygenase</fullName>
    </alternativeName>
</protein>
<dbReference type="PANTHER" id="PTHR42747">
    <property type="entry name" value="NITRONATE MONOOXYGENASE-RELATED"/>
    <property type="match status" value="1"/>
</dbReference>
<dbReference type="SUPFAM" id="SSF51412">
    <property type="entry name" value="Inosine monophosphate dehydrogenase (IMPDH)"/>
    <property type="match status" value="1"/>
</dbReference>
<evidence type="ECO:0000256" key="2">
    <source>
        <dbReference type="ARBA" id="ARBA00003535"/>
    </source>
</evidence>
<evidence type="ECO:0000256" key="7">
    <source>
        <dbReference type="ARBA" id="ARBA00022643"/>
    </source>
</evidence>
<keyword evidence="7" id="KW-0288">FMN</keyword>
<sequence>MINVRTSICDELNIQFPVIQAGMAGTATAALAAAVSMAGGLGTVGAAYMAPETIRTCIRDIREKTDKPFGVNLFCTKEQGGTDGFEKVQHVLNRFRKDLGMDEKLDFEMPPQLFEEQFQVLTEEKVPVISTAFGLLSPDKMKEAKRAGSKAISMVTTVNEAIAAEKAGVDIIVAQGSDAGGHRGTFDIGAHPNGANIGTFSLIPQVVDHVNVPVVAAGGIMDGRGVIAALALGAAGVQLGTAFLISKESVAHPVYKKALSESTEESTVITKSFSGRPARGIKNTFIQEFEAAVEPLPFPTQNTLTNDIRKVAAEQNDPEYMSLWAGQGTRLLRRPEEHAAHILKNIMKETNQVLS</sequence>
<evidence type="ECO:0000256" key="11">
    <source>
        <dbReference type="ARBA" id="ARBA00049401"/>
    </source>
</evidence>
<evidence type="ECO:0000256" key="6">
    <source>
        <dbReference type="ARBA" id="ARBA00022630"/>
    </source>
</evidence>
<dbReference type="Gene3D" id="3.20.20.70">
    <property type="entry name" value="Aldolase class I"/>
    <property type="match status" value="1"/>
</dbReference>
<keyword evidence="8 12" id="KW-0560">Oxidoreductase</keyword>
<evidence type="ECO:0000256" key="1">
    <source>
        <dbReference type="ARBA" id="ARBA00001917"/>
    </source>
</evidence>
<dbReference type="RefSeq" id="WP_077112331.1">
    <property type="nucleotide sequence ID" value="NZ_JAFBFH010000051.1"/>
</dbReference>
<comment type="catalytic activity">
    <reaction evidence="11">
        <text>3 propionate 3-nitronate + 3 O2 + H2O = 3 3-oxopropanoate + 2 nitrate + nitrite + H2O2 + 3 H(+)</text>
        <dbReference type="Rhea" id="RHEA:57332"/>
        <dbReference type="ChEBI" id="CHEBI:15377"/>
        <dbReference type="ChEBI" id="CHEBI:15378"/>
        <dbReference type="ChEBI" id="CHEBI:15379"/>
        <dbReference type="ChEBI" id="CHEBI:16240"/>
        <dbReference type="ChEBI" id="CHEBI:16301"/>
        <dbReference type="ChEBI" id="CHEBI:17632"/>
        <dbReference type="ChEBI" id="CHEBI:33190"/>
        <dbReference type="ChEBI" id="CHEBI:136067"/>
    </reaction>
</comment>
<evidence type="ECO:0000313" key="12">
    <source>
        <dbReference type="EMBL" id="MBM7717516.1"/>
    </source>
</evidence>
<keyword evidence="9 12" id="KW-0503">Monooxygenase</keyword>
<gene>
    <name evidence="12" type="ORF">JOC94_004545</name>
</gene>
<dbReference type="PANTHER" id="PTHR42747:SF3">
    <property type="entry name" value="NITRONATE MONOOXYGENASE-RELATED"/>
    <property type="match status" value="1"/>
</dbReference>
<keyword evidence="13" id="KW-1185">Reference proteome</keyword>
<comment type="function">
    <text evidence="2">Nitronate monooxygenase that uses molecular oxygen to catalyze the oxidative denitrification of alkyl nitronates. Acts on propionate 3-nitronate (P3N), the presumed physiological substrate. Probably functions in the detoxification of P3N, a metabolic poison produced by plants and fungi as a defense mechanism.</text>
</comment>
<dbReference type="InterPro" id="IPR013785">
    <property type="entry name" value="Aldolase_TIM"/>
</dbReference>
<keyword evidence="6" id="KW-0285">Flavoprotein</keyword>
<keyword evidence="5" id="KW-0216">Detoxification</keyword>
<evidence type="ECO:0000256" key="3">
    <source>
        <dbReference type="ARBA" id="ARBA00009881"/>
    </source>
</evidence>
<evidence type="ECO:0000256" key="10">
    <source>
        <dbReference type="ARBA" id="ARBA00031155"/>
    </source>
</evidence>
<name>A0ABS2RCY3_9BACI</name>
<evidence type="ECO:0000313" key="13">
    <source>
        <dbReference type="Proteomes" id="UP000823485"/>
    </source>
</evidence>
<dbReference type="EMBL" id="JAFBFH010000051">
    <property type="protein sequence ID" value="MBM7717516.1"/>
    <property type="molecule type" value="Genomic_DNA"/>
</dbReference>
<comment type="caution">
    <text evidence="12">The sequence shown here is derived from an EMBL/GenBank/DDBJ whole genome shotgun (WGS) entry which is preliminary data.</text>
</comment>
<dbReference type="GO" id="GO:0018580">
    <property type="term" value="F:nitronate monooxygenase activity"/>
    <property type="evidence" value="ECO:0007669"/>
    <property type="project" value="UniProtKB-EC"/>
</dbReference>
<dbReference type="Pfam" id="PF03060">
    <property type="entry name" value="NMO"/>
    <property type="match status" value="1"/>
</dbReference>
<accession>A0ABS2RCY3</accession>
<dbReference type="CDD" id="cd04730">
    <property type="entry name" value="NPD_like"/>
    <property type="match status" value="1"/>
</dbReference>
<comment type="similarity">
    <text evidence="3">Belongs to the nitronate monooxygenase family. NMO class I subfamily.</text>
</comment>